<evidence type="ECO:0000313" key="1">
    <source>
        <dbReference type="EMBL" id="CAG9170067.1"/>
    </source>
</evidence>
<protein>
    <submittedName>
        <fullName evidence="1">Uncharacterized protein</fullName>
    </submittedName>
</protein>
<comment type="caution">
    <text evidence="1">The sequence shown here is derived from an EMBL/GenBank/DDBJ whole genome shotgun (WGS) entry which is preliminary data.</text>
</comment>
<accession>A0ABM8WRI2</accession>
<proteinExistence type="predicted"/>
<dbReference type="RefSeq" id="WP_224001468.1">
    <property type="nucleotide sequence ID" value="NZ_CAJZAF010000007.1"/>
</dbReference>
<dbReference type="EMBL" id="CAJZAF010000007">
    <property type="protein sequence ID" value="CAG9170067.1"/>
    <property type="molecule type" value="Genomic_DNA"/>
</dbReference>
<dbReference type="InterPro" id="IPR009663">
    <property type="entry name" value="PAP_PilO"/>
</dbReference>
<keyword evidence="2" id="KW-1185">Reference proteome</keyword>
<organism evidence="1 2">
    <name type="scientific">Cupriavidus pinatubonensis</name>
    <dbReference type="NCBI Taxonomy" id="248026"/>
    <lineage>
        <taxon>Bacteria</taxon>
        <taxon>Pseudomonadati</taxon>
        <taxon>Pseudomonadota</taxon>
        <taxon>Betaproteobacteria</taxon>
        <taxon>Burkholderiales</taxon>
        <taxon>Burkholderiaceae</taxon>
        <taxon>Cupriavidus</taxon>
    </lineage>
</organism>
<dbReference type="Proteomes" id="UP000701702">
    <property type="component" value="Unassembled WGS sequence"/>
</dbReference>
<dbReference type="Pfam" id="PF06864">
    <property type="entry name" value="PAP_PilO"/>
    <property type="match status" value="1"/>
</dbReference>
<gene>
    <name evidence="1" type="ORF">LMG23994_01803</name>
</gene>
<reference evidence="1 2" key="1">
    <citation type="submission" date="2021-08" db="EMBL/GenBank/DDBJ databases">
        <authorList>
            <person name="Peeters C."/>
        </authorList>
    </citation>
    <scope>NUCLEOTIDE SEQUENCE [LARGE SCALE GENOMIC DNA]</scope>
    <source>
        <strain evidence="1 2">LMG 23994</strain>
    </source>
</reference>
<name>A0ABM8WRI2_9BURK</name>
<sequence length="452" mass="49359">MNQENATPSMASTVPVTITTINGKQFVSGLFWQPLTRPRAYMKEAREIGKREGMDIVAIRHSTIMQAGFVGKNQGVLKGMYSIAATLAGKLGSSWLGVFELDDGRYAFVAVNDGAIVPGCDMVGDRDEVREKLGYIYGLFSWEKVYVPANFEYGGETLDIKTLLTPANLRKEYRLKQLTFGLTKKELLIIGVALATAVTGMVAYSEWKAEQARRIREERIRADQIRQRELAELNAKAKREQGAKALEHPWSKMPSAEEFQKGCTRALNALPLSVRGWIIDSATCDGKAVKATFVRGPSGETVAEFLAAARERFSTDPDVVDGGESAPGEKATVLAGDLSLGYGGDDPLRAMPATLANFISHFQGLGIKPTLTVKAEEQKKPQSLPGQESVQAVAEVVKDWKTVVFQFDTGLSPELALSGLDGTGIRYTGLRVELARDTATLKWIVEGEIYAK</sequence>
<evidence type="ECO:0000313" key="2">
    <source>
        <dbReference type="Proteomes" id="UP000701702"/>
    </source>
</evidence>